<dbReference type="GO" id="GO:0016740">
    <property type="term" value="F:transferase activity"/>
    <property type="evidence" value="ECO:0007669"/>
    <property type="project" value="UniProtKB-KW"/>
</dbReference>
<name>A0ABQ2BI91_9SPHI</name>
<dbReference type="Proteomes" id="UP000645390">
    <property type="component" value="Unassembled WGS sequence"/>
</dbReference>
<comment type="caution">
    <text evidence="15">The sequence shown here is derived from an EMBL/GenBank/DDBJ whole genome shotgun (WGS) entry which is preliminary data.</text>
</comment>
<evidence type="ECO:0000313" key="16">
    <source>
        <dbReference type="Proteomes" id="UP000645390"/>
    </source>
</evidence>
<sequence>MMRVAHIIMVHKNPTQLLRLVNRLKHPGFDIYIHLDEKVDALEYKFLEHLPQIYFIKKRVNCTWAGWSFTRAIVQSLKEVIATKQQYDFVNLISGQDYPIHSADETYKFFIDKIGQNFMHIAEKDSLWYQEGRDRFEKFHFTDSGLKGKYLFQSVVNSLAKKRKLPDDMEFYGGSNSSWWTITHDSAAYVVSKLYRNSKFHDFFKYTWGSDEFVIATVIMNSEHSKHTNHDNLRYIDWSEGKPNPKYLGIADLSKIVDSKMIFARKFDIDLDSAILDELDKY</sequence>
<evidence type="ECO:0000256" key="5">
    <source>
        <dbReference type="ARBA" id="ARBA00022692"/>
    </source>
</evidence>
<dbReference type="EMBL" id="BMDJ01000004">
    <property type="protein sequence ID" value="GGI25664.1"/>
    <property type="molecule type" value="Genomic_DNA"/>
</dbReference>
<keyword evidence="6" id="KW-0479">Metal-binding</keyword>
<dbReference type="PANTHER" id="PTHR46025:SF3">
    <property type="entry name" value="XYLOSYLTRANSFERASE OXT"/>
    <property type="match status" value="1"/>
</dbReference>
<gene>
    <name evidence="15" type="ORF">GCM10008119_18800</name>
</gene>
<evidence type="ECO:0000256" key="6">
    <source>
        <dbReference type="ARBA" id="ARBA00022723"/>
    </source>
</evidence>
<keyword evidence="5" id="KW-0812">Transmembrane</keyword>
<evidence type="ECO:0000256" key="11">
    <source>
        <dbReference type="ARBA" id="ARBA00023136"/>
    </source>
</evidence>
<protein>
    <recommendedName>
        <fullName evidence="14">Peptide O-xylosyltransferase</fullName>
    </recommendedName>
</protein>
<comment type="subcellular location">
    <subcellularLocation>
        <location evidence="2">Endoplasmic reticulum membrane</location>
        <topology evidence="2">Single-pass type II membrane protein</topology>
    </subcellularLocation>
    <subcellularLocation>
        <location evidence="1">Golgi apparatus membrane</location>
        <topology evidence="1">Single-pass type II membrane protein</topology>
    </subcellularLocation>
</comment>
<evidence type="ECO:0000256" key="1">
    <source>
        <dbReference type="ARBA" id="ARBA00004323"/>
    </source>
</evidence>
<evidence type="ECO:0000256" key="14">
    <source>
        <dbReference type="ARBA" id="ARBA00042865"/>
    </source>
</evidence>
<dbReference type="InterPro" id="IPR043538">
    <property type="entry name" value="XYLT"/>
</dbReference>
<evidence type="ECO:0000256" key="4">
    <source>
        <dbReference type="ARBA" id="ARBA00022679"/>
    </source>
</evidence>
<keyword evidence="9" id="KW-1133">Transmembrane helix</keyword>
<keyword evidence="13" id="KW-0325">Glycoprotein</keyword>
<evidence type="ECO:0000256" key="8">
    <source>
        <dbReference type="ARBA" id="ARBA00022968"/>
    </source>
</evidence>
<dbReference type="RefSeq" id="WP_188413477.1">
    <property type="nucleotide sequence ID" value="NZ_BMDJ01000004.1"/>
</dbReference>
<evidence type="ECO:0000256" key="12">
    <source>
        <dbReference type="ARBA" id="ARBA00023157"/>
    </source>
</evidence>
<keyword evidence="11" id="KW-0472">Membrane</keyword>
<evidence type="ECO:0000256" key="9">
    <source>
        <dbReference type="ARBA" id="ARBA00022989"/>
    </source>
</evidence>
<evidence type="ECO:0000256" key="13">
    <source>
        <dbReference type="ARBA" id="ARBA00023180"/>
    </source>
</evidence>
<keyword evidence="4 15" id="KW-0808">Transferase</keyword>
<evidence type="ECO:0000313" key="15">
    <source>
        <dbReference type="EMBL" id="GGI25664.1"/>
    </source>
</evidence>
<organism evidence="15 16">
    <name type="scientific">Pedobacter mendelii</name>
    <dbReference type="NCBI Taxonomy" id="1908240"/>
    <lineage>
        <taxon>Bacteria</taxon>
        <taxon>Pseudomonadati</taxon>
        <taxon>Bacteroidota</taxon>
        <taxon>Sphingobacteriia</taxon>
        <taxon>Sphingobacteriales</taxon>
        <taxon>Sphingobacteriaceae</taxon>
        <taxon>Pedobacter</taxon>
    </lineage>
</organism>
<proteinExistence type="predicted"/>
<evidence type="ECO:0000256" key="7">
    <source>
        <dbReference type="ARBA" id="ARBA00022824"/>
    </source>
</evidence>
<keyword evidence="8" id="KW-0735">Signal-anchor</keyword>
<keyword evidence="10" id="KW-0333">Golgi apparatus</keyword>
<evidence type="ECO:0000256" key="10">
    <source>
        <dbReference type="ARBA" id="ARBA00023034"/>
    </source>
</evidence>
<keyword evidence="7" id="KW-0256">Endoplasmic reticulum</keyword>
<accession>A0ABQ2BI91</accession>
<dbReference type="Pfam" id="PF02485">
    <property type="entry name" value="Branch"/>
    <property type="match status" value="1"/>
</dbReference>
<keyword evidence="3" id="KW-0328">Glycosyltransferase</keyword>
<keyword evidence="16" id="KW-1185">Reference proteome</keyword>
<reference evidence="16" key="1">
    <citation type="journal article" date="2019" name="Int. J. Syst. Evol. Microbiol.">
        <title>The Global Catalogue of Microorganisms (GCM) 10K type strain sequencing project: providing services to taxonomists for standard genome sequencing and annotation.</title>
        <authorList>
            <consortium name="The Broad Institute Genomics Platform"/>
            <consortium name="The Broad Institute Genome Sequencing Center for Infectious Disease"/>
            <person name="Wu L."/>
            <person name="Ma J."/>
        </authorList>
    </citation>
    <scope>NUCLEOTIDE SEQUENCE [LARGE SCALE GENOMIC DNA]</scope>
    <source>
        <strain evidence="16">CCM 8939</strain>
    </source>
</reference>
<dbReference type="PANTHER" id="PTHR46025">
    <property type="entry name" value="XYLOSYLTRANSFERASE OXT"/>
    <property type="match status" value="1"/>
</dbReference>
<evidence type="ECO:0000256" key="3">
    <source>
        <dbReference type="ARBA" id="ARBA00022676"/>
    </source>
</evidence>
<evidence type="ECO:0000256" key="2">
    <source>
        <dbReference type="ARBA" id="ARBA00004648"/>
    </source>
</evidence>
<dbReference type="InterPro" id="IPR003406">
    <property type="entry name" value="Glyco_trans_14"/>
</dbReference>
<keyword evidence="12" id="KW-1015">Disulfide bond</keyword>